<sequence>MYEANVLVVEDSKFHGVIIKDILIKNGYSVTWVMTGEEAVDIYEKFDLILLDVMLPGISGYELCEIVKSKAPIIPVIMLTAMDDEKSMIKSLESGADDYIKKPYSVNELLARIKVQLRTRKLQIELINKNQELQNAYNMIKKLSITDMLTGAYNRGYINEYIDKAVKDTSYNSVKIACIMIDIDNFKKVNDNYGHLTGDKVLKNVALICKECVSNYGKVIRFGGEEFLIIIDKDVEKSEIIAEKIRYKCEESRCCGFIYTVSIGVKIFDSDKSNFYKDLEEGIKEADKMLYASKNSGKNKVCVSKTHSL</sequence>
<dbReference type="OrthoDB" id="9805474at2"/>
<evidence type="ECO:0000256" key="1">
    <source>
        <dbReference type="ARBA" id="ARBA00018672"/>
    </source>
</evidence>
<dbReference type="SUPFAM" id="SSF55073">
    <property type="entry name" value="Nucleotide cyclase"/>
    <property type="match status" value="1"/>
</dbReference>
<protein>
    <recommendedName>
        <fullName evidence="1">Stage 0 sporulation protein A homolog</fullName>
    </recommendedName>
</protein>
<organism evidence="6 7">
    <name type="scientific">Caloramator quimbayensis</name>
    <dbReference type="NCBI Taxonomy" id="1147123"/>
    <lineage>
        <taxon>Bacteria</taxon>
        <taxon>Bacillati</taxon>
        <taxon>Bacillota</taxon>
        <taxon>Clostridia</taxon>
        <taxon>Eubacteriales</taxon>
        <taxon>Clostridiaceae</taxon>
        <taxon>Caloramator</taxon>
    </lineage>
</organism>
<dbReference type="GO" id="GO:0043709">
    <property type="term" value="P:cell adhesion involved in single-species biofilm formation"/>
    <property type="evidence" value="ECO:0007669"/>
    <property type="project" value="TreeGrafter"/>
</dbReference>
<dbReference type="GO" id="GO:1902201">
    <property type="term" value="P:negative regulation of bacterial-type flagellum-dependent cell motility"/>
    <property type="evidence" value="ECO:0007669"/>
    <property type="project" value="TreeGrafter"/>
</dbReference>
<accession>A0A1T4X6M9</accession>
<dbReference type="InterPro" id="IPR043128">
    <property type="entry name" value="Rev_trsase/Diguanyl_cyclase"/>
</dbReference>
<name>A0A1T4X6M9_9CLOT</name>
<dbReference type="FunFam" id="3.30.70.270:FF:000001">
    <property type="entry name" value="Diguanylate cyclase domain protein"/>
    <property type="match status" value="1"/>
</dbReference>
<dbReference type="CDD" id="cd17574">
    <property type="entry name" value="REC_OmpR"/>
    <property type="match status" value="1"/>
</dbReference>
<dbReference type="SUPFAM" id="SSF52172">
    <property type="entry name" value="CheY-like"/>
    <property type="match status" value="1"/>
</dbReference>
<dbReference type="GO" id="GO:0052621">
    <property type="term" value="F:diguanylate cyclase activity"/>
    <property type="evidence" value="ECO:0007669"/>
    <property type="project" value="TreeGrafter"/>
</dbReference>
<dbReference type="InterPro" id="IPR011006">
    <property type="entry name" value="CheY-like_superfamily"/>
</dbReference>
<reference evidence="7" key="1">
    <citation type="submission" date="2017-02" db="EMBL/GenBank/DDBJ databases">
        <authorList>
            <person name="Varghese N."/>
            <person name="Submissions S."/>
        </authorList>
    </citation>
    <scope>NUCLEOTIDE SEQUENCE [LARGE SCALE GENOMIC DNA]</scope>
    <source>
        <strain evidence="7">USBA 833</strain>
    </source>
</reference>
<gene>
    <name evidence="6" type="ORF">SAMN05443428_106143</name>
</gene>
<dbReference type="NCBIfam" id="TIGR00254">
    <property type="entry name" value="GGDEF"/>
    <property type="match status" value="1"/>
</dbReference>
<dbReference type="Pfam" id="PF00990">
    <property type="entry name" value="GGDEF"/>
    <property type="match status" value="1"/>
</dbReference>
<dbReference type="InterPro" id="IPR050469">
    <property type="entry name" value="Diguanylate_Cyclase"/>
</dbReference>
<dbReference type="STRING" id="1147123.SAMN05443428_106143"/>
<dbReference type="PANTHER" id="PTHR45138">
    <property type="entry name" value="REGULATORY COMPONENTS OF SENSORY TRANSDUCTION SYSTEM"/>
    <property type="match status" value="1"/>
</dbReference>
<dbReference type="Proteomes" id="UP000190105">
    <property type="component" value="Unassembled WGS sequence"/>
</dbReference>
<dbReference type="Gene3D" id="3.40.50.2300">
    <property type="match status" value="1"/>
</dbReference>
<dbReference type="Gene3D" id="3.30.70.270">
    <property type="match status" value="1"/>
</dbReference>
<keyword evidence="3" id="KW-0597">Phosphoprotein</keyword>
<evidence type="ECO:0000313" key="7">
    <source>
        <dbReference type="Proteomes" id="UP000190105"/>
    </source>
</evidence>
<feature type="modified residue" description="4-aspartylphosphate" evidence="3">
    <location>
        <position position="52"/>
    </location>
</feature>
<evidence type="ECO:0000259" key="4">
    <source>
        <dbReference type="PROSITE" id="PS50110"/>
    </source>
</evidence>
<dbReference type="GO" id="GO:0005886">
    <property type="term" value="C:plasma membrane"/>
    <property type="evidence" value="ECO:0007669"/>
    <property type="project" value="TreeGrafter"/>
</dbReference>
<dbReference type="SMART" id="SM00267">
    <property type="entry name" value="GGDEF"/>
    <property type="match status" value="1"/>
</dbReference>
<dbReference type="InterPro" id="IPR029787">
    <property type="entry name" value="Nucleotide_cyclase"/>
</dbReference>
<dbReference type="RefSeq" id="WP_078696132.1">
    <property type="nucleotide sequence ID" value="NZ_FUYH01000006.1"/>
</dbReference>
<evidence type="ECO:0000259" key="5">
    <source>
        <dbReference type="PROSITE" id="PS50887"/>
    </source>
</evidence>
<dbReference type="InterPro" id="IPR000160">
    <property type="entry name" value="GGDEF_dom"/>
</dbReference>
<dbReference type="CDD" id="cd01949">
    <property type="entry name" value="GGDEF"/>
    <property type="match status" value="1"/>
</dbReference>
<dbReference type="SMART" id="SM00448">
    <property type="entry name" value="REC"/>
    <property type="match status" value="1"/>
</dbReference>
<dbReference type="PANTHER" id="PTHR45138:SF9">
    <property type="entry name" value="DIGUANYLATE CYCLASE DGCM-RELATED"/>
    <property type="match status" value="1"/>
</dbReference>
<evidence type="ECO:0000313" key="6">
    <source>
        <dbReference type="EMBL" id="SKA85284.1"/>
    </source>
</evidence>
<dbReference type="PROSITE" id="PS50110">
    <property type="entry name" value="RESPONSE_REGULATORY"/>
    <property type="match status" value="1"/>
</dbReference>
<feature type="domain" description="GGDEF" evidence="5">
    <location>
        <begin position="174"/>
        <end position="306"/>
    </location>
</feature>
<feature type="domain" description="Response regulatory" evidence="4">
    <location>
        <begin position="5"/>
        <end position="117"/>
    </location>
</feature>
<comment type="function">
    <text evidence="2">May play the central regulatory role in sporulation. It may be an element of the effector pathway responsible for the activation of sporulation genes in response to nutritional stress. Spo0A may act in concert with spo0H (a sigma factor) to control the expression of some genes that are critical to the sporulation process.</text>
</comment>
<dbReference type="EMBL" id="FUYH01000006">
    <property type="protein sequence ID" value="SKA85284.1"/>
    <property type="molecule type" value="Genomic_DNA"/>
</dbReference>
<proteinExistence type="predicted"/>
<keyword evidence="7" id="KW-1185">Reference proteome</keyword>
<dbReference type="AlphaFoldDB" id="A0A1T4X6M9"/>
<dbReference type="PROSITE" id="PS50887">
    <property type="entry name" value="GGDEF"/>
    <property type="match status" value="1"/>
</dbReference>
<dbReference type="InterPro" id="IPR001789">
    <property type="entry name" value="Sig_transdc_resp-reg_receiver"/>
</dbReference>
<evidence type="ECO:0000256" key="2">
    <source>
        <dbReference type="ARBA" id="ARBA00024867"/>
    </source>
</evidence>
<dbReference type="Pfam" id="PF00072">
    <property type="entry name" value="Response_reg"/>
    <property type="match status" value="1"/>
</dbReference>
<evidence type="ECO:0000256" key="3">
    <source>
        <dbReference type="PROSITE-ProRule" id="PRU00169"/>
    </source>
</evidence>
<dbReference type="GO" id="GO:0000160">
    <property type="term" value="P:phosphorelay signal transduction system"/>
    <property type="evidence" value="ECO:0007669"/>
    <property type="project" value="InterPro"/>
</dbReference>